<dbReference type="InterPro" id="IPR006315">
    <property type="entry name" value="OM_autotransptr_brl_dom"/>
</dbReference>
<dbReference type="Gene3D" id="2.40.128.130">
    <property type="entry name" value="Autotransporter beta-domain"/>
    <property type="match status" value="1"/>
</dbReference>
<dbReference type="GO" id="GO:0019867">
    <property type="term" value="C:outer membrane"/>
    <property type="evidence" value="ECO:0007669"/>
    <property type="project" value="InterPro"/>
</dbReference>
<dbReference type="AlphaFoldDB" id="A0A1T4PLS2"/>
<evidence type="ECO:0000256" key="2">
    <source>
        <dbReference type="SAM" id="SignalP"/>
    </source>
</evidence>
<name>A0A1T4PLS2_9HYPH</name>
<dbReference type="SUPFAM" id="SSF103515">
    <property type="entry name" value="Autotransporter"/>
    <property type="match status" value="1"/>
</dbReference>
<reference evidence="5" key="1">
    <citation type="submission" date="2017-02" db="EMBL/GenBank/DDBJ databases">
        <authorList>
            <person name="Varghese N."/>
            <person name="Submissions S."/>
        </authorList>
    </citation>
    <scope>NUCLEOTIDE SEQUENCE [LARGE SCALE GENOMIC DNA]</scope>
    <source>
        <strain evidence="5">ATCC 27094</strain>
    </source>
</reference>
<gene>
    <name evidence="4" type="ORF">SAMN02745126_02888</name>
</gene>
<sequence>MSGRKSLASSSGLAFALVLFCNAVALADSGGAGGGGSPGVSAPGGSGSANSAGGVGASGSGLTAGGGGGAGVTGGSGGSGSAGSASGGAGAVSPGGSGGAGADAIFGLQQGGGGGGGGAHGAVVTTATTNASPLSGGGGGAGGSQGSLGGGGGGGEGGYGAVVNAAITYTNRSSIAGGSGGNGGVSTHDYAGGGGDGGLGIAFSATGAELINSGSITGGNGGAGGGSLTGGNGNGGSGAAGVTGATLTIRNVGMIAGGNGGAAGGGTGDAGAAGVGGVGIIGSNLNIINGGSISGGLSGAGVRADAVTFTGGTNILQLQAGSTITGNVAAFSAADKLQLGGTTGGTFDVSALGLQFQNFGSYEKTGSGIWTLTGTQTSTSNWVVSGGTLNVSGSITSAGLTTVASGGTLSGVGAVGTLQVNAGGILSPGAANAPGTSMTIAGSLTLAVGSSYQIYVNPTASTFANVIGNATLNGTVLASFAPGGYLQKTYLILHSTGLGGSTFSGFTTANLPRAFAASLSYSSTDAYLNLTALLAQPQGLGGEGFNQNQQSVAAGINNYFNSGGPLPPNFTGLFNLSGGNLSASLSQLAGQAMTGSRIGATSMMTQFMALMLDPCVSGRACGPSGPQSGPASSAQPSAGVMKEDAFCGCDLEAADLDAAWQRRWAAWGAGFGGGGNTSGNNMVGTSSVTASTYGGAAGLDYNYSRETLLGIAIAAGGMNWGLGGGLGGGNSTSFQAGLYGMTRDGPAYASAGLAFAEHLVNTSRSALGDQLTARFTAQSYAARAEGGYRFATTSQNVGITPYGAVQYQTFHTPAYGETDRTGGGFGLNYNASDATDTRTELGARFDNQMQADGKPLMLRGRLAWAHDFITNPTVVAAFQALPGSTFIVNGATPSSDSALASVSGEYLLTPQMSVVARFDGEFSGISQSYAGTASIRYRW</sequence>
<dbReference type="InterPro" id="IPR036709">
    <property type="entry name" value="Autotransporte_beta_dom_sf"/>
</dbReference>
<dbReference type="NCBIfam" id="TIGR01414">
    <property type="entry name" value="autotrans_barl"/>
    <property type="match status" value="1"/>
</dbReference>
<proteinExistence type="predicted"/>
<evidence type="ECO:0000256" key="1">
    <source>
        <dbReference type="SAM" id="MobiDB-lite"/>
    </source>
</evidence>
<evidence type="ECO:0000313" key="4">
    <source>
        <dbReference type="EMBL" id="SJZ92419.1"/>
    </source>
</evidence>
<dbReference type="SMART" id="SM00869">
    <property type="entry name" value="Autotransporter"/>
    <property type="match status" value="1"/>
</dbReference>
<accession>A0A1T4PLS2</accession>
<dbReference type="Proteomes" id="UP000190092">
    <property type="component" value="Unassembled WGS sequence"/>
</dbReference>
<feature type="region of interest" description="Disordered" evidence="1">
    <location>
        <begin position="73"/>
        <end position="93"/>
    </location>
</feature>
<feature type="signal peptide" evidence="2">
    <location>
        <begin position="1"/>
        <end position="27"/>
    </location>
</feature>
<dbReference type="InterPro" id="IPR005546">
    <property type="entry name" value="Autotransporte_beta"/>
</dbReference>
<keyword evidence="2" id="KW-0732">Signal</keyword>
<dbReference type="STRING" id="225324.SAMN02745126_02888"/>
<keyword evidence="5" id="KW-1185">Reference proteome</keyword>
<feature type="region of interest" description="Disordered" evidence="1">
    <location>
        <begin position="32"/>
        <end position="53"/>
    </location>
</feature>
<protein>
    <submittedName>
        <fullName evidence="4">Outer membrane autotransporter barrel domain-containing protein</fullName>
    </submittedName>
</protein>
<dbReference type="EMBL" id="FUWJ01000002">
    <property type="protein sequence ID" value="SJZ92419.1"/>
    <property type="molecule type" value="Genomic_DNA"/>
</dbReference>
<feature type="domain" description="Autotransporter" evidence="3">
    <location>
        <begin position="659"/>
        <end position="939"/>
    </location>
</feature>
<evidence type="ECO:0000259" key="3">
    <source>
        <dbReference type="PROSITE" id="PS51208"/>
    </source>
</evidence>
<feature type="chain" id="PRO_5012142823" evidence="2">
    <location>
        <begin position="28"/>
        <end position="939"/>
    </location>
</feature>
<evidence type="ECO:0000313" key="5">
    <source>
        <dbReference type="Proteomes" id="UP000190092"/>
    </source>
</evidence>
<dbReference type="Pfam" id="PF03797">
    <property type="entry name" value="Autotransporter"/>
    <property type="match status" value="1"/>
</dbReference>
<dbReference type="PROSITE" id="PS51208">
    <property type="entry name" value="AUTOTRANSPORTER"/>
    <property type="match status" value="1"/>
</dbReference>
<organism evidence="4 5">
    <name type="scientific">Enhydrobacter aerosaccus</name>
    <dbReference type="NCBI Taxonomy" id="225324"/>
    <lineage>
        <taxon>Bacteria</taxon>
        <taxon>Pseudomonadati</taxon>
        <taxon>Pseudomonadota</taxon>
        <taxon>Alphaproteobacteria</taxon>
        <taxon>Hyphomicrobiales</taxon>
        <taxon>Enhydrobacter</taxon>
    </lineage>
</organism>
<dbReference type="RefSeq" id="WP_170920937.1">
    <property type="nucleotide sequence ID" value="NZ_FUWJ01000002.1"/>
</dbReference>